<dbReference type="Pfam" id="PF01850">
    <property type="entry name" value="PIN"/>
    <property type="match status" value="1"/>
</dbReference>
<dbReference type="CDD" id="cd09872">
    <property type="entry name" value="PIN_Sll0205-like"/>
    <property type="match status" value="1"/>
</dbReference>
<dbReference type="KEGG" id="nwr:E3U44_01100"/>
<dbReference type="InterPro" id="IPR029060">
    <property type="entry name" value="PIN-like_dom_sf"/>
</dbReference>
<dbReference type="InterPro" id="IPR052919">
    <property type="entry name" value="TA_system_RNase"/>
</dbReference>
<dbReference type="PANTHER" id="PTHR36173">
    <property type="entry name" value="RIBONUCLEASE VAPC16-RELATED"/>
    <property type="match status" value="1"/>
</dbReference>
<reference evidence="2 3" key="1">
    <citation type="submission" date="2019-03" db="EMBL/GenBank/DDBJ databases">
        <title>The genome sequence of Nitrosococcus wardiae strain D1FHST reveals the archetypal metabolic capacity of ammonia-oxidizing Gammaproteobacteria.</title>
        <authorList>
            <person name="Wang L."/>
            <person name="Lim C.K."/>
            <person name="Hanson T.E."/>
            <person name="Dang H."/>
            <person name="Klotz M.G."/>
        </authorList>
    </citation>
    <scope>NUCLEOTIDE SEQUENCE [LARGE SCALE GENOMIC DNA]</scope>
    <source>
        <strain evidence="2 3">D1FHS</strain>
    </source>
</reference>
<protein>
    <submittedName>
        <fullName evidence="2">Type II toxin-antitoxin system VapC family toxin</fullName>
    </submittedName>
</protein>
<gene>
    <name evidence="2" type="ORF">E3U44_01100</name>
</gene>
<evidence type="ECO:0000313" key="2">
    <source>
        <dbReference type="EMBL" id="QBQ53256.1"/>
    </source>
</evidence>
<evidence type="ECO:0000313" key="3">
    <source>
        <dbReference type="Proteomes" id="UP000294325"/>
    </source>
</evidence>
<organism evidence="2 3">
    <name type="scientific">Nitrosococcus wardiae</name>
    <dbReference type="NCBI Taxonomy" id="1814290"/>
    <lineage>
        <taxon>Bacteria</taxon>
        <taxon>Pseudomonadati</taxon>
        <taxon>Pseudomonadota</taxon>
        <taxon>Gammaproteobacteria</taxon>
        <taxon>Chromatiales</taxon>
        <taxon>Chromatiaceae</taxon>
        <taxon>Nitrosococcus</taxon>
    </lineage>
</organism>
<dbReference type="OrthoDB" id="9798990at2"/>
<dbReference type="AlphaFoldDB" id="A0A4P7BXY5"/>
<dbReference type="PANTHER" id="PTHR36173:SF2">
    <property type="entry name" value="RIBONUCLEASE VAPC16"/>
    <property type="match status" value="1"/>
</dbReference>
<evidence type="ECO:0000259" key="1">
    <source>
        <dbReference type="Pfam" id="PF01850"/>
    </source>
</evidence>
<dbReference type="InterPro" id="IPR041705">
    <property type="entry name" value="PIN_Sll0205"/>
</dbReference>
<dbReference type="RefSeq" id="WP_134356272.1">
    <property type="nucleotide sequence ID" value="NZ_CP038033.1"/>
</dbReference>
<keyword evidence="3" id="KW-1185">Reference proteome</keyword>
<accession>A0A4P7BXY5</accession>
<feature type="domain" description="PIN" evidence="1">
    <location>
        <begin position="4"/>
        <end position="123"/>
    </location>
</feature>
<dbReference type="SUPFAM" id="SSF88723">
    <property type="entry name" value="PIN domain-like"/>
    <property type="match status" value="1"/>
</dbReference>
<dbReference type="EMBL" id="CP038033">
    <property type="protein sequence ID" value="QBQ53256.1"/>
    <property type="molecule type" value="Genomic_DNA"/>
</dbReference>
<dbReference type="Gene3D" id="3.40.50.1010">
    <property type="entry name" value="5'-nuclease"/>
    <property type="match status" value="1"/>
</dbReference>
<sequence length="129" mass="15113">MRTLLDTHVFLWLLTEDPRLSPTARRLFLDEENQLFLSMASVWEIAIKTSLGRLEFMEPIEDLLPRELRLNGIHLLPIEIGHALKLARLPFHHRDPFDRLLVAQSLAENLPLLSADNHLDAYPIKRFWQ</sequence>
<proteinExistence type="predicted"/>
<dbReference type="Proteomes" id="UP000294325">
    <property type="component" value="Chromosome"/>
</dbReference>
<name>A0A4P7BXY5_9GAMM</name>
<dbReference type="InterPro" id="IPR002716">
    <property type="entry name" value="PIN_dom"/>
</dbReference>